<gene>
    <name evidence="1" type="ORF">SLEP1_g54866</name>
</gene>
<comment type="caution">
    <text evidence="1">The sequence shown here is derived from an EMBL/GenBank/DDBJ whole genome shotgun (WGS) entry which is preliminary data.</text>
</comment>
<sequence>MVPRVYIDGLGIGIDPLLMRFLLTKSSSIGTVLGGLY</sequence>
<protein>
    <submittedName>
        <fullName evidence="1">Uncharacterized protein</fullName>
    </submittedName>
</protein>
<accession>A0AAV5MHT2</accession>
<dbReference type="AlphaFoldDB" id="A0AAV5MHT2"/>
<dbReference type="Proteomes" id="UP001054252">
    <property type="component" value="Unassembled WGS sequence"/>
</dbReference>
<name>A0AAV5MHT2_9ROSI</name>
<evidence type="ECO:0000313" key="2">
    <source>
        <dbReference type="Proteomes" id="UP001054252"/>
    </source>
</evidence>
<organism evidence="1 2">
    <name type="scientific">Rubroshorea leprosula</name>
    <dbReference type="NCBI Taxonomy" id="152421"/>
    <lineage>
        <taxon>Eukaryota</taxon>
        <taxon>Viridiplantae</taxon>
        <taxon>Streptophyta</taxon>
        <taxon>Embryophyta</taxon>
        <taxon>Tracheophyta</taxon>
        <taxon>Spermatophyta</taxon>
        <taxon>Magnoliopsida</taxon>
        <taxon>eudicotyledons</taxon>
        <taxon>Gunneridae</taxon>
        <taxon>Pentapetalae</taxon>
        <taxon>rosids</taxon>
        <taxon>malvids</taxon>
        <taxon>Malvales</taxon>
        <taxon>Dipterocarpaceae</taxon>
        <taxon>Rubroshorea</taxon>
    </lineage>
</organism>
<evidence type="ECO:0000313" key="1">
    <source>
        <dbReference type="EMBL" id="GKV48027.1"/>
    </source>
</evidence>
<dbReference type="EMBL" id="BPVZ01000244">
    <property type="protein sequence ID" value="GKV48027.1"/>
    <property type="molecule type" value="Genomic_DNA"/>
</dbReference>
<proteinExistence type="predicted"/>
<keyword evidence="2" id="KW-1185">Reference proteome</keyword>
<reference evidence="1 2" key="1">
    <citation type="journal article" date="2021" name="Commun. Biol.">
        <title>The genome of Shorea leprosula (Dipterocarpaceae) highlights the ecological relevance of drought in aseasonal tropical rainforests.</title>
        <authorList>
            <person name="Ng K.K.S."/>
            <person name="Kobayashi M.J."/>
            <person name="Fawcett J.A."/>
            <person name="Hatakeyama M."/>
            <person name="Paape T."/>
            <person name="Ng C.H."/>
            <person name="Ang C.C."/>
            <person name="Tnah L.H."/>
            <person name="Lee C.T."/>
            <person name="Nishiyama T."/>
            <person name="Sese J."/>
            <person name="O'Brien M.J."/>
            <person name="Copetti D."/>
            <person name="Mohd Noor M.I."/>
            <person name="Ong R.C."/>
            <person name="Putra M."/>
            <person name="Sireger I.Z."/>
            <person name="Indrioko S."/>
            <person name="Kosugi Y."/>
            <person name="Izuno A."/>
            <person name="Isagi Y."/>
            <person name="Lee S.L."/>
            <person name="Shimizu K.K."/>
        </authorList>
    </citation>
    <scope>NUCLEOTIDE SEQUENCE [LARGE SCALE GENOMIC DNA]</scope>
    <source>
        <strain evidence="1">214</strain>
    </source>
</reference>